<dbReference type="NCBIfam" id="TIGR02492">
    <property type="entry name" value="flgK_ends"/>
    <property type="match status" value="1"/>
</dbReference>
<evidence type="ECO:0000313" key="11">
    <source>
        <dbReference type="Proteomes" id="UP000201169"/>
    </source>
</evidence>
<feature type="coiled-coil region" evidence="7">
    <location>
        <begin position="166"/>
        <end position="218"/>
    </location>
</feature>
<keyword evidence="7" id="KW-0175">Coiled coil</keyword>
<dbReference type="InterPro" id="IPR010930">
    <property type="entry name" value="Flg_bb/hook_C_dom"/>
</dbReference>
<feature type="domain" description="Flagellar hook-associated protein FlgK helical" evidence="9">
    <location>
        <begin position="96"/>
        <end position="341"/>
    </location>
</feature>
<keyword evidence="5" id="KW-0964">Secreted</keyword>
<keyword evidence="10" id="KW-0969">Cilium</keyword>
<evidence type="ECO:0000256" key="6">
    <source>
        <dbReference type="ARBA" id="ARBA00023143"/>
    </source>
</evidence>
<comment type="subcellular location">
    <subcellularLocation>
        <location evidence="1">Bacterial flagellum</location>
    </subcellularLocation>
    <subcellularLocation>
        <location evidence="2">Secreted</location>
    </subcellularLocation>
</comment>
<gene>
    <name evidence="10" type="primary">flgK</name>
    <name evidence="10" type="ORF">CAV_1270</name>
</gene>
<keyword evidence="11" id="KW-1185">Reference proteome</keyword>
<keyword evidence="10" id="KW-0282">Flagellum</keyword>
<comment type="similarity">
    <text evidence="3">Belongs to the flagella basal body rod proteins family.</text>
</comment>
<proteinExistence type="inferred from homology"/>
<evidence type="ECO:0000313" key="10">
    <source>
        <dbReference type="EMBL" id="ASQ30896.1"/>
    </source>
</evidence>
<name>A0A222MZ67_9BACT</name>
<evidence type="ECO:0000256" key="3">
    <source>
        <dbReference type="ARBA" id="ARBA00009677"/>
    </source>
</evidence>
<dbReference type="RefSeq" id="WP_094325693.1">
    <property type="nucleotide sequence ID" value="NZ_CP022347.1"/>
</dbReference>
<dbReference type="AlphaFoldDB" id="A0A222MZ67"/>
<evidence type="ECO:0000256" key="4">
    <source>
        <dbReference type="ARBA" id="ARBA00016244"/>
    </source>
</evidence>
<dbReference type="GO" id="GO:0005198">
    <property type="term" value="F:structural molecule activity"/>
    <property type="evidence" value="ECO:0007669"/>
    <property type="project" value="InterPro"/>
</dbReference>
<evidence type="ECO:0000259" key="9">
    <source>
        <dbReference type="Pfam" id="PF22638"/>
    </source>
</evidence>
<dbReference type="KEGG" id="cavi:CAV_1270"/>
<sequence>MSIFATLSKGVSGLKASELQISTTSNNISNVGSTFYTRQRAVQTTAGYYNSYGGVELGMGTTIESIVRLHDEYSYLKLKDSTTQLEYTNYMKTKLEEIAKRFPDIQTNGILADLEAYNAAWNSFSTSPNDSAVKENLITVAKTLTNHINDAYADMMKIEQAINEDIALTVDEINRIAKEIANINNEISKQESLPTDTANELRDRRDELEMTLSKLVGNVATKTIMEQNSRLDSTMTDKGTYYNLSISGVSIVNGSTFTPLKIMTDEVTNSHKVVVQGIDEKILDLTGRISGGKLGAQLDLRGREFDTSSKEWSKGSVQEYKNMLDTFAKTMITHTNNIYAASAKSSVSSDYYEGLRADTVLMNYDKNVQIGSFDIVIYDEAGLETSRKTINIDVNTTMQDIINQISSNTDDDGDLNNLNDVDDYVSAIFSTDSKTNSGQFQISLINPGFKIAIEDNGTNFPGAFNVGGFFSGTDATSMSVKSEYLNDPSLLRGSKNGSDGDNDISNQIIQLQYEELNFYNADGTVNKVSIDGYYRLFTGRIASDGEAVTNTHSTNTTLYNTVYDEFQSKNGVSTNEELAALIQFQSSYGAAAKVVTTVDQMLDTLLGLKQ</sequence>
<evidence type="ECO:0000256" key="2">
    <source>
        <dbReference type="ARBA" id="ARBA00004613"/>
    </source>
</evidence>
<dbReference type="EMBL" id="CP022347">
    <property type="protein sequence ID" value="ASQ30896.1"/>
    <property type="molecule type" value="Genomic_DNA"/>
</dbReference>
<reference evidence="10 11" key="1">
    <citation type="submission" date="2017-07" db="EMBL/GenBank/DDBJ databases">
        <title>Analysis of two Campylobacter avium genomes and identification of a novel hippuricase gene.</title>
        <authorList>
            <person name="Miller W.G."/>
            <person name="Chapman M.H."/>
            <person name="Yee E."/>
            <person name="Revez J."/>
            <person name="Bono J.L."/>
            <person name="Rossi M."/>
        </authorList>
    </citation>
    <scope>NUCLEOTIDE SEQUENCE [LARGE SCALE GENOMIC DNA]</scope>
    <source>
        <strain evidence="10 11">LMG 24591</strain>
    </source>
</reference>
<keyword evidence="10" id="KW-0966">Cell projection</keyword>
<dbReference type="Proteomes" id="UP000201169">
    <property type="component" value="Chromosome"/>
</dbReference>
<evidence type="ECO:0000256" key="1">
    <source>
        <dbReference type="ARBA" id="ARBA00004365"/>
    </source>
</evidence>
<protein>
    <recommendedName>
        <fullName evidence="4">Flagellar hook-associated protein 1</fullName>
    </recommendedName>
</protein>
<evidence type="ECO:0000259" key="8">
    <source>
        <dbReference type="Pfam" id="PF06429"/>
    </source>
</evidence>
<dbReference type="GO" id="GO:0044780">
    <property type="term" value="P:bacterial-type flagellum assembly"/>
    <property type="evidence" value="ECO:0007669"/>
    <property type="project" value="InterPro"/>
</dbReference>
<dbReference type="InterPro" id="IPR002371">
    <property type="entry name" value="FlgK"/>
</dbReference>
<dbReference type="Pfam" id="PF06429">
    <property type="entry name" value="Flg_bbr_C"/>
    <property type="match status" value="1"/>
</dbReference>
<dbReference type="Pfam" id="PF22638">
    <property type="entry name" value="FlgK_D1"/>
    <property type="match status" value="1"/>
</dbReference>
<feature type="domain" description="Flagellar basal-body/hook protein C-terminal" evidence="8">
    <location>
        <begin position="569"/>
        <end position="608"/>
    </location>
</feature>
<evidence type="ECO:0000256" key="5">
    <source>
        <dbReference type="ARBA" id="ARBA00022525"/>
    </source>
</evidence>
<organism evidence="10 11">
    <name type="scientific">Campylobacter avium LMG 24591</name>
    <dbReference type="NCBI Taxonomy" id="522484"/>
    <lineage>
        <taxon>Bacteria</taxon>
        <taxon>Pseudomonadati</taxon>
        <taxon>Campylobacterota</taxon>
        <taxon>Epsilonproteobacteria</taxon>
        <taxon>Campylobacterales</taxon>
        <taxon>Campylobacteraceae</taxon>
        <taxon>Campylobacter</taxon>
    </lineage>
</organism>
<dbReference type="GO" id="GO:0009424">
    <property type="term" value="C:bacterial-type flagellum hook"/>
    <property type="evidence" value="ECO:0007669"/>
    <property type="project" value="InterPro"/>
</dbReference>
<dbReference type="OrthoDB" id="9802553at2"/>
<dbReference type="PRINTS" id="PR01005">
    <property type="entry name" value="FLGHOOKAP1"/>
</dbReference>
<dbReference type="PANTHER" id="PTHR30033">
    <property type="entry name" value="FLAGELLAR HOOK-ASSOCIATED PROTEIN 1"/>
    <property type="match status" value="1"/>
</dbReference>
<dbReference type="PANTHER" id="PTHR30033:SF1">
    <property type="entry name" value="FLAGELLAR HOOK-ASSOCIATED PROTEIN 1"/>
    <property type="match status" value="1"/>
</dbReference>
<evidence type="ECO:0000256" key="7">
    <source>
        <dbReference type="SAM" id="Coils"/>
    </source>
</evidence>
<keyword evidence="6" id="KW-0975">Bacterial flagellum</keyword>
<dbReference type="GO" id="GO:0005576">
    <property type="term" value="C:extracellular region"/>
    <property type="evidence" value="ECO:0007669"/>
    <property type="project" value="UniProtKB-SubCell"/>
</dbReference>
<dbReference type="InterPro" id="IPR053927">
    <property type="entry name" value="FlgK_helical"/>
</dbReference>
<accession>A0A222MZ67</accession>